<keyword evidence="3" id="KW-0498">Mitosis</keyword>
<comment type="caution">
    <text evidence="7">The sequence shown here is derived from an EMBL/GenBank/DDBJ whole genome shotgun (WGS) entry which is preliminary data.</text>
</comment>
<protein>
    <recommendedName>
        <fullName evidence="1">Anaphase-promoting complex subunit 4</fullName>
    </recommendedName>
</protein>
<evidence type="ECO:0000313" key="8">
    <source>
        <dbReference type="Proteomes" id="UP001634007"/>
    </source>
</evidence>
<dbReference type="AlphaFoldDB" id="A0ABD3KMU5"/>
<evidence type="ECO:0000259" key="6">
    <source>
        <dbReference type="Pfam" id="PF12896"/>
    </source>
</evidence>
<gene>
    <name evidence="7" type="ORF">ACJRO7_021587</name>
</gene>
<organism evidence="7 8">
    <name type="scientific">Eucalyptus globulus</name>
    <name type="common">Tasmanian blue gum</name>
    <dbReference type="NCBI Taxonomy" id="34317"/>
    <lineage>
        <taxon>Eukaryota</taxon>
        <taxon>Viridiplantae</taxon>
        <taxon>Streptophyta</taxon>
        <taxon>Embryophyta</taxon>
        <taxon>Tracheophyta</taxon>
        <taxon>Spermatophyta</taxon>
        <taxon>Magnoliopsida</taxon>
        <taxon>eudicotyledons</taxon>
        <taxon>Gunneridae</taxon>
        <taxon>Pentapetalae</taxon>
        <taxon>rosids</taxon>
        <taxon>malvids</taxon>
        <taxon>Myrtales</taxon>
        <taxon>Myrtaceae</taxon>
        <taxon>Myrtoideae</taxon>
        <taxon>Eucalypteae</taxon>
        <taxon>Eucalyptus</taxon>
    </lineage>
</organism>
<evidence type="ECO:0000313" key="7">
    <source>
        <dbReference type="EMBL" id="KAL3740334.1"/>
    </source>
</evidence>
<accession>A0ABD3KMU5</accession>
<dbReference type="InterPro" id="IPR024789">
    <property type="entry name" value="APC4"/>
</dbReference>
<feature type="non-terminal residue" evidence="7">
    <location>
        <position position="90"/>
    </location>
</feature>
<name>A0ABD3KMU5_EUCGL</name>
<reference evidence="7 8" key="1">
    <citation type="submission" date="2024-11" db="EMBL/GenBank/DDBJ databases">
        <title>Chromosome-level genome assembly of Eucalyptus globulus Labill. provides insights into its genome evolution.</title>
        <authorList>
            <person name="Li X."/>
        </authorList>
    </citation>
    <scope>NUCLEOTIDE SEQUENCE [LARGE SCALE GENOMIC DNA]</scope>
    <source>
        <strain evidence="7">CL2024</strain>
        <tissue evidence="7">Fresh tender leaves</tissue>
    </source>
</reference>
<evidence type="ECO:0000256" key="2">
    <source>
        <dbReference type="ARBA" id="ARBA00022618"/>
    </source>
</evidence>
<sequence>LQKNNKFHQVAQQALNIEDLLHVIQTSLSVMNEQWADAINIFHEKFDFLSDLITDHGLDSSSQEAFLSLLGGARTYPAVHRFLVNSLGEV</sequence>
<evidence type="ECO:0000256" key="4">
    <source>
        <dbReference type="ARBA" id="ARBA00022786"/>
    </source>
</evidence>
<dbReference type="PANTHER" id="PTHR13260">
    <property type="entry name" value="ANAPHASE PROMOTING COMPLEX SUBUNIT 4 APC4"/>
    <property type="match status" value="1"/>
</dbReference>
<dbReference type="EMBL" id="JBJKBG010000005">
    <property type="protein sequence ID" value="KAL3740334.1"/>
    <property type="molecule type" value="Genomic_DNA"/>
</dbReference>
<feature type="non-terminal residue" evidence="7">
    <location>
        <position position="1"/>
    </location>
</feature>
<dbReference type="GO" id="GO:0051301">
    <property type="term" value="P:cell division"/>
    <property type="evidence" value="ECO:0007669"/>
    <property type="project" value="UniProtKB-KW"/>
</dbReference>
<dbReference type="InterPro" id="IPR024790">
    <property type="entry name" value="APC4_long_dom"/>
</dbReference>
<evidence type="ECO:0000256" key="3">
    <source>
        <dbReference type="ARBA" id="ARBA00022776"/>
    </source>
</evidence>
<keyword evidence="4" id="KW-0833">Ubl conjugation pathway</keyword>
<keyword evidence="2" id="KW-0132">Cell division</keyword>
<dbReference type="Pfam" id="PF12896">
    <property type="entry name" value="ANAPC4"/>
    <property type="match status" value="1"/>
</dbReference>
<dbReference type="PANTHER" id="PTHR13260:SF0">
    <property type="entry name" value="ANAPHASE-PROMOTING COMPLEX SUBUNIT 4"/>
    <property type="match status" value="1"/>
</dbReference>
<feature type="domain" description="Anaphase-promoting complex subunit 4 long" evidence="6">
    <location>
        <begin position="3"/>
        <end position="89"/>
    </location>
</feature>
<keyword evidence="5" id="KW-0131">Cell cycle</keyword>
<proteinExistence type="predicted"/>
<keyword evidence="8" id="KW-1185">Reference proteome</keyword>
<evidence type="ECO:0000256" key="5">
    <source>
        <dbReference type="ARBA" id="ARBA00023306"/>
    </source>
</evidence>
<dbReference type="Proteomes" id="UP001634007">
    <property type="component" value="Unassembled WGS sequence"/>
</dbReference>
<evidence type="ECO:0000256" key="1">
    <source>
        <dbReference type="ARBA" id="ARBA00016067"/>
    </source>
</evidence>